<evidence type="ECO:0000313" key="1">
    <source>
        <dbReference type="EMBL" id="GCE16357.1"/>
    </source>
</evidence>
<evidence type="ECO:0000313" key="2">
    <source>
        <dbReference type="Proteomes" id="UP000287188"/>
    </source>
</evidence>
<reference evidence="2" key="1">
    <citation type="submission" date="2018-12" db="EMBL/GenBank/DDBJ databases">
        <title>Tengunoibacter tsumagoiensis gen. nov., sp. nov., Dictyobacter kobayashii sp. nov., D. alpinus sp. nov., and D. joshuensis sp. nov. and description of Dictyobacteraceae fam. nov. within the order Ktedonobacterales isolated from Tengu-no-mugimeshi.</title>
        <authorList>
            <person name="Wang C.M."/>
            <person name="Zheng Y."/>
            <person name="Sakai Y."/>
            <person name="Toyoda A."/>
            <person name="Minakuchi Y."/>
            <person name="Abe K."/>
            <person name="Yokota A."/>
            <person name="Yabe S."/>
        </authorList>
    </citation>
    <scope>NUCLEOTIDE SEQUENCE [LARGE SCALE GENOMIC DNA]</scope>
    <source>
        <strain evidence="2">Uno11</strain>
    </source>
</reference>
<name>A0A402AB29_9CHLR</name>
<keyword evidence="2" id="KW-1185">Reference proteome</keyword>
<protein>
    <submittedName>
        <fullName evidence="1">Uncharacterized protein</fullName>
    </submittedName>
</protein>
<proteinExistence type="predicted"/>
<sequence length="62" mass="7206">MPYKNKYVTQGIDLTKSYKFLCRAFFRCDSGNLQNYKANPGTWLVFSLKQGKEIEGIIRIVI</sequence>
<dbReference type="EMBL" id="BIFS01000001">
    <property type="protein sequence ID" value="GCE16357.1"/>
    <property type="molecule type" value="Genomic_DNA"/>
</dbReference>
<comment type="caution">
    <text evidence="1">The sequence shown here is derived from an EMBL/GenBank/DDBJ whole genome shotgun (WGS) entry which is preliminary data.</text>
</comment>
<dbReference type="Proteomes" id="UP000287188">
    <property type="component" value="Unassembled WGS sequence"/>
</dbReference>
<organism evidence="1 2">
    <name type="scientific">Dictyobacter kobayashii</name>
    <dbReference type="NCBI Taxonomy" id="2014872"/>
    <lineage>
        <taxon>Bacteria</taxon>
        <taxon>Bacillati</taxon>
        <taxon>Chloroflexota</taxon>
        <taxon>Ktedonobacteria</taxon>
        <taxon>Ktedonobacterales</taxon>
        <taxon>Dictyobacteraceae</taxon>
        <taxon>Dictyobacter</taxon>
    </lineage>
</organism>
<dbReference type="AlphaFoldDB" id="A0A402AB29"/>
<gene>
    <name evidence="1" type="ORF">KDK_01570</name>
</gene>
<accession>A0A402AB29</accession>